<dbReference type="Gene3D" id="3.30.420.10">
    <property type="entry name" value="Ribonuclease H-like superfamily/Ribonuclease H"/>
    <property type="match status" value="1"/>
</dbReference>
<dbReference type="SUPFAM" id="SSF53098">
    <property type="entry name" value="Ribonuclease H-like"/>
    <property type="match status" value="1"/>
</dbReference>
<name>A0A371FPJ5_MUCPR</name>
<dbReference type="AlphaFoldDB" id="A0A371FPJ5"/>
<sequence>MHRITTAYHPHTNGQAESRLLEDALWARRTTYRTPLGMYPYWIVFCKACHLLVELEHKAYWAVKQCNLAYDQARQ</sequence>
<organism evidence="1 2">
    <name type="scientific">Mucuna pruriens</name>
    <name type="common">Velvet bean</name>
    <name type="synonym">Dolichos pruriens</name>
    <dbReference type="NCBI Taxonomy" id="157652"/>
    <lineage>
        <taxon>Eukaryota</taxon>
        <taxon>Viridiplantae</taxon>
        <taxon>Streptophyta</taxon>
        <taxon>Embryophyta</taxon>
        <taxon>Tracheophyta</taxon>
        <taxon>Spermatophyta</taxon>
        <taxon>Magnoliopsida</taxon>
        <taxon>eudicotyledons</taxon>
        <taxon>Gunneridae</taxon>
        <taxon>Pentapetalae</taxon>
        <taxon>rosids</taxon>
        <taxon>fabids</taxon>
        <taxon>Fabales</taxon>
        <taxon>Fabaceae</taxon>
        <taxon>Papilionoideae</taxon>
        <taxon>50 kb inversion clade</taxon>
        <taxon>NPAAA clade</taxon>
        <taxon>indigoferoid/millettioid clade</taxon>
        <taxon>Phaseoleae</taxon>
        <taxon>Mucuna</taxon>
    </lineage>
</organism>
<dbReference type="Proteomes" id="UP000257109">
    <property type="component" value="Unassembled WGS sequence"/>
</dbReference>
<proteinExistence type="predicted"/>
<reference evidence="1" key="1">
    <citation type="submission" date="2018-05" db="EMBL/GenBank/DDBJ databases">
        <title>Draft genome of Mucuna pruriens seed.</title>
        <authorList>
            <person name="Nnadi N.E."/>
            <person name="Vos R."/>
            <person name="Hasami M.H."/>
            <person name="Devisetty U.K."/>
            <person name="Aguiy J.C."/>
        </authorList>
    </citation>
    <scope>NUCLEOTIDE SEQUENCE [LARGE SCALE GENOMIC DNA]</scope>
    <source>
        <strain evidence="1">JCA_2017</strain>
    </source>
</reference>
<evidence type="ECO:0000313" key="2">
    <source>
        <dbReference type="Proteomes" id="UP000257109"/>
    </source>
</evidence>
<evidence type="ECO:0000313" key="1">
    <source>
        <dbReference type="EMBL" id="RDX80265.1"/>
    </source>
</evidence>
<protein>
    <recommendedName>
        <fullName evidence="3">Integrase catalytic domain-containing protein</fullName>
    </recommendedName>
</protein>
<feature type="non-terminal residue" evidence="1">
    <location>
        <position position="1"/>
    </location>
</feature>
<gene>
    <name evidence="1" type="ORF">CR513_39214</name>
</gene>
<dbReference type="InterPro" id="IPR012337">
    <property type="entry name" value="RNaseH-like_sf"/>
</dbReference>
<dbReference type="OrthoDB" id="1299309at2759"/>
<comment type="caution">
    <text evidence="1">The sequence shown here is derived from an EMBL/GenBank/DDBJ whole genome shotgun (WGS) entry which is preliminary data.</text>
</comment>
<keyword evidence="2" id="KW-1185">Reference proteome</keyword>
<dbReference type="GO" id="GO:0003676">
    <property type="term" value="F:nucleic acid binding"/>
    <property type="evidence" value="ECO:0007669"/>
    <property type="project" value="InterPro"/>
</dbReference>
<accession>A0A371FPJ5</accession>
<dbReference type="InterPro" id="IPR036397">
    <property type="entry name" value="RNaseH_sf"/>
</dbReference>
<dbReference type="EMBL" id="QJKJ01008275">
    <property type="protein sequence ID" value="RDX80265.1"/>
    <property type="molecule type" value="Genomic_DNA"/>
</dbReference>
<evidence type="ECO:0008006" key="3">
    <source>
        <dbReference type="Google" id="ProtNLM"/>
    </source>
</evidence>